<feature type="transmembrane region" description="Helical" evidence="1">
    <location>
        <begin position="109"/>
        <end position="130"/>
    </location>
</feature>
<keyword evidence="3" id="KW-1185">Reference proteome</keyword>
<gene>
    <name evidence="2" type="ORF">EZI54_22185</name>
</gene>
<name>A0ABY1ZDY5_9GAMM</name>
<dbReference type="Proteomes" id="UP000313645">
    <property type="component" value="Unassembled WGS sequence"/>
</dbReference>
<keyword evidence="1" id="KW-0812">Transmembrane</keyword>
<keyword evidence="1" id="KW-0472">Membrane</keyword>
<evidence type="ECO:0000256" key="1">
    <source>
        <dbReference type="SAM" id="Phobius"/>
    </source>
</evidence>
<evidence type="ECO:0008006" key="4">
    <source>
        <dbReference type="Google" id="ProtNLM"/>
    </source>
</evidence>
<dbReference type="EMBL" id="SJDL01000057">
    <property type="protein sequence ID" value="TBW47804.1"/>
    <property type="molecule type" value="Genomic_DNA"/>
</dbReference>
<organism evidence="2 3">
    <name type="scientific">Marinobacter halodurans</name>
    <dbReference type="NCBI Taxonomy" id="2528979"/>
    <lineage>
        <taxon>Bacteria</taxon>
        <taxon>Pseudomonadati</taxon>
        <taxon>Pseudomonadota</taxon>
        <taxon>Gammaproteobacteria</taxon>
        <taxon>Pseudomonadales</taxon>
        <taxon>Marinobacteraceae</taxon>
        <taxon>Marinobacter</taxon>
    </lineage>
</organism>
<protein>
    <recommendedName>
        <fullName evidence="4">TRAP transporter small permease subunit</fullName>
    </recommendedName>
</protein>
<reference evidence="2 3" key="1">
    <citation type="submission" date="2019-02" db="EMBL/GenBank/DDBJ databases">
        <title>Marinobacter halodurans sp. nov., a marine bacterium isolated from sea tidal flat.</title>
        <authorList>
            <person name="Yoo Y."/>
            <person name="Lee D.W."/>
            <person name="Kim B.S."/>
            <person name="Kim J.-J."/>
        </authorList>
    </citation>
    <scope>NUCLEOTIDE SEQUENCE [LARGE SCALE GENOMIC DNA]</scope>
    <source>
        <strain evidence="2 3">YJ-S3-2</strain>
    </source>
</reference>
<evidence type="ECO:0000313" key="2">
    <source>
        <dbReference type="EMBL" id="TBW47804.1"/>
    </source>
</evidence>
<accession>A0ABY1ZDY5</accession>
<comment type="caution">
    <text evidence="2">The sequence shown here is derived from an EMBL/GenBank/DDBJ whole genome shotgun (WGS) entry which is preliminary data.</text>
</comment>
<dbReference type="NCBIfam" id="NF038216">
    <property type="entry name" value="ABZJ_00895_fam"/>
    <property type="match status" value="1"/>
</dbReference>
<dbReference type="InterPro" id="IPR047730">
    <property type="entry name" value="ABZJ_00895-like"/>
</dbReference>
<dbReference type="RefSeq" id="WP_131484063.1">
    <property type="nucleotide sequence ID" value="NZ_SJDL01000057.1"/>
</dbReference>
<sequence>MITRTILIVAALYTAIQFCHLAAQSLLGITIPSAVQFGYAMASAAGGAFSFVDIQRRVPGWREAMILSVGSLVAIILVSIVMLLVVLQFTDGSDGFRNFIYAVSSVPAWLMMEVLMGVSVLQFAGFMLVFRKGARAILARSR</sequence>
<feature type="transmembrane region" description="Helical" evidence="1">
    <location>
        <begin position="64"/>
        <end position="89"/>
    </location>
</feature>
<keyword evidence="1" id="KW-1133">Transmembrane helix</keyword>
<proteinExistence type="predicted"/>
<feature type="transmembrane region" description="Helical" evidence="1">
    <location>
        <begin position="31"/>
        <end position="52"/>
    </location>
</feature>
<evidence type="ECO:0000313" key="3">
    <source>
        <dbReference type="Proteomes" id="UP000313645"/>
    </source>
</evidence>